<dbReference type="EMBL" id="VWSF01000013">
    <property type="protein sequence ID" value="KAA5543468.1"/>
    <property type="molecule type" value="Genomic_DNA"/>
</dbReference>
<reference evidence="1 2" key="1">
    <citation type="submission" date="2019-09" db="EMBL/GenBank/DDBJ databases">
        <title>Genome sequence and assembly of Adhaeribacter sp.</title>
        <authorList>
            <person name="Chhetri G."/>
        </authorList>
    </citation>
    <scope>NUCLEOTIDE SEQUENCE [LARGE SCALE GENOMIC DNA]</scope>
    <source>
        <strain evidence="1 2">DK36</strain>
    </source>
</reference>
<name>A0A5M6D7E6_9BACT</name>
<evidence type="ECO:0008006" key="3">
    <source>
        <dbReference type="Google" id="ProtNLM"/>
    </source>
</evidence>
<dbReference type="RefSeq" id="WP_150089818.1">
    <property type="nucleotide sequence ID" value="NZ_VWSF01000013.1"/>
</dbReference>
<keyword evidence="2" id="KW-1185">Reference proteome</keyword>
<dbReference type="AlphaFoldDB" id="A0A5M6D7E6"/>
<protein>
    <recommendedName>
        <fullName evidence="3">DUF3575 domain-containing protein</fullName>
    </recommendedName>
</protein>
<dbReference type="Proteomes" id="UP000323426">
    <property type="component" value="Unassembled WGS sequence"/>
</dbReference>
<gene>
    <name evidence="1" type="ORF">F0145_16245</name>
</gene>
<accession>A0A5M6D7E6</accession>
<evidence type="ECO:0000313" key="2">
    <source>
        <dbReference type="Proteomes" id="UP000323426"/>
    </source>
</evidence>
<sequence>MAKKILLLFYCWFAVVVAYGQDIITRTDGVAIKAQVLEIKPNQINFRLFGQPDTLVYQISTQDVQTLRKADGTTQTFNQPGANVADRGFNYETQTRRHILWFHPFDLIYASFTLGYEYLLPSGKLGIKIPVSLGLAGGTGNNYYDDFRRNNRYGAGLELNIYPFGQRRFNYYFGPAINYRTYRFYYYNYAQGLPQPELLKENAQLFAAVLKNGIYYQFNKSISIGADLGLGIRFFNEPNPPDDYYYPENRTRGYLPGNIQLGFRF</sequence>
<organism evidence="1 2">
    <name type="scientific">Adhaeribacter rhizoryzae</name>
    <dbReference type="NCBI Taxonomy" id="2607907"/>
    <lineage>
        <taxon>Bacteria</taxon>
        <taxon>Pseudomonadati</taxon>
        <taxon>Bacteroidota</taxon>
        <taxon>Cytophagia</taxon>
        <taxon>Cytophagales</taxon>
        <taxon>Hymenobacteraceae</taxon>
        <taxon>Adhaeribacter</taxon>
    </lineage>
</organism>
<proteinExistence type="predicted"/>
<comment type="caution">
    <text evidence="1">The sequence shown here is derived from an EMBL/GenBank/DDBJ whole genome shotgun (WGS) entry which is preliminary data.</text>
</comment>
<evidence type="ECO:0000313" key="1">
    <source>
        <dbReference type="EMBL" id="KAA5543468.1"/>
    </source>
</evidence>